<keyword evidence="3" id="KW-0328">Glycosyltransferase</keyword>
<dbReference type="Pfam" id="PF13439">
    <property type="entry name" value="Glyco_transf_4"/>
    <property type="match status" value="1"/>
</dbReference>
<keyword evidence="3" id="KW-0808">Transferase</keyword>
<dbReference type="RefSeq" id="WP_316425753.1">
    <property type="nucleotide sequence ID" value="NZ_CP130144.1"/>
</dbReference>
<dbReference type="InterPro" id="IPR028098">
    <property type="entry name" value="Glyco_trans_4-like_N"/>
</dbReference>
<dbReference type="PANTHER" id="PTHR12526">
    <property type="entry name" value="GLYCOSYLTRANSFERASE"/>
    <property type="match status" value="1"/>
</dbReference>
<accession>A0AA96X0V4</accession>
<name>A0AA96X0V4_LEPBY</name>
<dbReference type="InterPro" id="IPR001296">
    <property type="entry name" value="Glyco_trans_1"/>
</dbReference>
<reference evidence="3" key="2">
    <citation type="submission" date="2023-07" db="EMBL/GenBank/DDBJ databases">
        <authorList>
            <person name="Bai X.-H."/>
            <person name="Wang H.-H."/>
            <person name="Wang J."/>
            <person name="Ma M.-Y."/>
            <person name="Hu H.-H."/>
            <person name="Song Z.-L."/>
            <person name="Ma H.-G."/>
            <person name="Fan Y."/>
            <person name="Du C.-Y."/>
            <person name="Xu J.-C."/>
        </authorList>
    </citation>
    <scope>NUCLEOTIDE SEQUENCE</scope>
    <source>
        <strain evidence="3">CZ1</strain>
    </source>
</reference>
<evidence type="ECO:0000259" key="1">
    <source>
        <dbReference type="Pfam" id="PF00534"/>
    </source>
</evidence>
<evidence type="ECO:0000313" key="3">
    <source>
        <dbReference type="EMBL" id="WNZ43460.1"/>
    </source>
</evidence>
<dbReference type="SUPFAM" id="SSF53756">
    <property type="entry name" value="UDP-Glycosyltransferase/glycogen phosphorylase"/>
    <property type="match status" value="1"/>
</dbReference>
<sequence length="393" mass="43327">MVVNHLASSSEIQVKQRVRVKPDVAIFLRGLYGGGAEKAMLNLARGFIDHGLQVDLVLARAVGVYLEQVQPEIRVVDLKAEWMPSSLPKLTRYLQQTHPTTMLAALHYPCEIALWAKRLARVSTRIIVSEHNHLSLEAQRIPQRSVQFTPTAARLFYPWADGIVAVSQGVADDLAEITRLNRDRIQVVYNPIVLPELFTQAQEPVTHPWFKPDAPPVVLAVGRLYPQKDFSTLIHAFAQVRQIRPARLVILGDGPERERLTTLVEELGLTEDVAFLGFVQNPYAYMAKAAVFVLSSAWEGLGNVLVEALAVGTPVVSTNCESGPAEILAQGKYGALTPVGDDSAIAAAIMQTLSSPARQVDPQWLKQFTLETCTQQYLDVLGICDYSSSTRTV</sequence>
<dbReference type="GO" id="GO:0016757">
    <property type="term" value="F:glycosyltransferase activity"/>
    <property type="evidence" value="ECO:0007669"/>
    <property type="project" value="UniProtKB-KW"/>
</dbReference>
<reference evidence="3" key="1">
    <citation type="journal article" date="2023" name="Plants (Basel)">
        <title>Genomic Analysis of Leptolyngbya boryana CZ1 Reveals Efficient Carbon Fixation Modules.</title>
        <authorList>
            <person name="Bai X."/>
            <person name="Wang H."/>
            <person name="Cheng W."/>
            <person name="Wang J."/>
            <person name="Ma M."/>
            <person name="Hu H."/>
            <person name="Song Z."/>
            <person name="Ma H."/>
            <person name="Fan Y."/>
            <person name="Du C."/>
            <person name="Xu J."/>
        </authorList>
    </citation>
    <scope>NUCLEOTIDE SEQUENCE</scope>
    <source>
        <strain evidence="3">CZ1</strain>
    </source>
</reference>
<dbReference type="EC" id="2.4.-.-" evidence="3"/>
<feature type="domain" description="Glycosyl transferase family 1" evidence="1">
    <location>
        <begin position="210"/>
        <end position="358"/>
    </location>
</feature>
<dbReference type="CDD" id="cd03811">
    <property type="entry name" value="GT4_GT28_WabH-like"/>
    <property type="match status" value="1"/>
</dbReference>
<proteinExistence type="predicted"/>
<dbReference type="Gene3D" id="3.40.50.2000">
    <property type="entry name" value="Glycogen Phosphorylase B"/>
    <property type="match status" value="2"/>
</dbReference>
<evidence type="ECO:0000259" key="2">
    <source>
        <dbReference type="Pfam" id="PF13439"/>
    </source>
</evidence>
<protein>
    <submittedName>
        <fullName evidence="3">Glycosyltransferase</fullName>
        <ecNumber evidence="3">2.4.-.-</ecNumber>
    </submittedName>
</protein>
<dbReference type="AlphaFoldDB" id="A0AA96X0V4"/>
<gene>
    <name evidence="3" type="ORF">Q2T42_16575</name>
</gene>
<organism evidence="3">
    <name type="scientific">Leptolyngbya boryana CZ1</name>
    <dbReference type="NCBI Taxonomy" id="3060204"/>
    <lineage>
        <taxon>Bacteria</taxon>
        <taxon>Bacillati</taxon>
        <taxon>Cyanobacteriota</taxon>
        <taxon>Cyanophyceae</taxon>
        <taxon>Leptolyngbyales</taxon>
        <taxon>Leptolyngbyaceae</taxon>
        <taxon>Leptolyngbya group</taxon>
        <taxon>Leptolyngbya</taxon>
    </lineage>
</organism>
<feature type="domain" description="Glycosyltransferase subfamily 4-like N-terminal" evidence="2">
    <location>
        <begin position="34"/>
        <end position="192"/>
    </location>
</feature>
<dbReference type="EMBL" id="CP130144">
    <property type="protein sequence ID" value="WNZ43460.1"/>
    <property type="molecule type" value="Genomic_DNA"/>
</dbReference>
<dbReference type="Pfam" id="PF00534">
    <property type="entry name" value="Glycos_transf_1"/>
    <property type="match status" value="1"/>
</dbReference>